<comment type="caution">
    <text evidence="1">The sequence shown here is derived from an EMBL/GenBank/DDBJ whole genome shotgun (WGS) entry which is preliminary data.</text>
</comment>
<gene>
    <name evidence="1" type="ORF">IV500_04485</name>
</gene>
<dbReference type="AlphaFoldDB" id="A0A931CHZ0"/>
<proteinExistence type="predicted"/>
<reference evidence="1 2" key="1">
    <citation type="submission" date="2020-11" db="EMBL/GenBank/DDBJ databases">
        <title>Arthrobacter antarcticus sp. nov., isolated from Antarctic Soil.</title>
        <authorList>
            <person name="Li J."/>
        </authorList>
    </citation>
    <scope>NUCLEOTIDE SEQUENCE [LARGE SCALE GENOMIC DNA]</scope>
    <source>
        <strain evidence="1 2">Z1-20</strain>
    </source>
</reference>
<dbReference type="InterPro" id="IPR016024">
    <property type="entry name" value="ARM-type_fold"/>
</dbReference>
<evidence type="ECO:0000313" key="1">
    <source>
        <dbReference type="EMBL" id="MBG0738678.1"/>
    </source>
</evidence>
<dbReference type="InterPro" id="IPR011989">
    <property type="entry name" value="ARM-like"/>
</dbReference>
<dbReference type="Proteomes" id="UP000655366">
    <property type="component" value="Unassembled WGS sequence"/>
</dbReference>
<dbReference type="SUPFAM" id="SSF48371">
    <property type="entry name" value="ARM repeat"/>
    <property type="match status" value="1"/>
</dbReference>
<dbReference type="Gene3D" id="1.25.10.10">
    <property type="entry name" value="Leucine-rich Repeat Variant"/>
    <property type="match status" value="1"/>
</dbReference>
<name>A0A931CHZ0_9MICC</name>
<keyword evidence="2" id="KW-1185">Reference proteome</keyword>
<organism evidence="1 2">
    <name type="scientific">Arthrobacter terrae</name>
    <dbReference type="NCBI Taxonomy" id="2935737"/>
    <lineage>
        <taxon>Bacteria</taxon>
        <taxon>Bacillati</taxon>
        <taxon>Actinomycetota</taxon>
        <taxon>Actinomycetes</taxon>
        <taxon>Micrococcales</taxon>
        <taxon>Micrococcaceae</taxon>
        <taxon>Arthrobacter</taxon>
    </lineage>
</organism>
<sequence>MSTNRVPKGVRGGGQFAASAHTEPALHIADTDLPSVGDADVEQIRTLAQSSDPLVRAEVTSSIRVPDDVLERLSEADQPTSVRLAAVNTGYAGTADRAAEDPHPLVRAAALAGWDLSDTNRERLTSDPKVQRVMGLISH</sequence>
<accession>A0A931CHZ0</accession>
<protein>
    <submittedName>
        <fullName evidence="1">Uncharacterized protein</fullName>
    </submittedName>
</protein>
<evidence type="ECO:0000313" key="2">
    <source>
        <dbReference type="Proteomes" id="UP000655366"/>
    </source>
</evidence>
<dbReference type="EMBL" id="JADNYM010000005">
    <property type="protein sequence ID" value="MBG0738678.1"/>
    <property type="molecule type" value="Genomic_DNA"/>
</dbReference>
<dbReference type="RefSeq" id="WP_196395630.1">
    <property type="nucleotide sequence ID" value="NZ_JADNYM010000005.1"/>
</dbReference>